<proteinExistence type="predicted"/>
<feature type="chain" id="PRO_5045800987" description="GH18 domain-containing protein" evidence="2">
    <location>
        <begin position="28"/>
        <end position="673"/>
    </location>
</feature>
<dbReference type="RefSeq" id="WP_205088308.1">
    <property type="nucleotide sequence ID" value="NZ_JACJLA010000018.1"/>
</dbReference>
<dbReference type="InterPro" id="IPR017853">
    <property type="entry name" value="GH"/>
</dbReference>
<feature type="compositionally biased region" description="Basic and acidic residues" evidence="1">
    <location>
        <begin position="649"/>
        <end position="662"/>
    </location>
</feature>
<dbReference type="EMBL" id="JACJLA010000018">
    <property type="protein sequence ID" value="MBM6913382.1"/>
    <property type="molecule type" value="Genomic_DNA"/>
</dbReference>
<dbReference type="Gene3D" id="3.10.50.10">
    <property type="match status" value="1"/>
</dbReference>
<gene>
    <name evidence="4" type="ORF">H6A01_08625</name>
</gene>
<feature type="region of interest" description="Disordered" evidence="1">
    <location>
        <begin position="648"/>
        <end position="673"/>
    </location>
</feature>
<dbReference type="SUPFAM" id="SSF51445">
    <property type="entry name" value="(Trans)glycosidases"/>
    <property type="match status" value="1"/>
</dbReference>
<evidence type="ECO:0000259" key="3">
    <source>
        <dbReference type="PROSITE" id="PS51910"/>
    </source>
</evidence>
<keyword evidence="5" id="KW-1185">Reference proteome</keyword>
<reference evidence="4 5" key="1">
    <citation type="journal article" date="2021" name="Sci. Rep.">
        <title>The distribution of antibiotic resistance genes in chicken gut microbiota commensals.</title>
        <authorList>
            <person name="Juricova H."/>
            <person name="Matiasovicova J."/>
            <person name="Kubasova T."/>
            <person name="Cejkova D."/>
            <person name="Rychlik I."/>
        </authorList>
    </citation>
    <scope>NUCLEOTIDE SEQUENCE [LARGE SCALE GENOMIC DNA]</scope>
    <source>
        <strain evidence="4 5">An537</strain>
    </source>
</reference>
<keyword evidence="2" id="KW-0732">Signal</keyword>
<feature type="region of interest" description="Disordered" evidence="1">
    <location>
        <begin position="564"/>
        <end position="588"/>
    </location>
</feature>
<dbReference type="Gene3D" id="3.20.20.80">
    <property type="entry name" value="Glycosidases"/>
    <property type="match status" value="1"/>
</dbReference>
<feature type="compositionally biased region" description="Polar residues" evidence="1">
    <location>
        <begin position="565"/>
        <end position="581"/>
    </location>
</feature>
<sequence length="673" mass="73566">MQKKRMTKTWIVTALGLGIGSMMSVQAATITVVKAGQHKTTPQAVTTVVRAEEAPKHTQRADVDSDNEQRMMPQLPISVAGAFGSIETADEGALVENNEVLVPFTVYEKANLNHIVKAKRGYTVRLQGLRPAGDMLFSNGTGQRTVPLPVVQRNGKEYVNLSRTSSALGVVMQRNKKGILLSPQLGAVEKPVKQALEAPLAWAFDPTATTGTPYKRALTAAGTSIISPSWFQLSHKGTVETTGIPSEEYVMNYTALGYRVWPLITNQFNPTLTHTILSDPGHWDEYVRELAGYALAYGYDGYNFDFENIEFKDKDRLTAFVEHLSKGLQAYNLYTSMDVTGYSNSPNWSLVYDRPALAKSLDYMVLMAYDETWAASPVAGPVASYPWVKRNLERLIKDIPAEKTVLGVPFYMRTWTTPIGADGKPGKASSKTLAMPDSEVIRTTHAKSVTWDDKKGLYHVAFSDTSTENADIRNALKEDIADVVSTYASHPTGATVKNSSGVSSKSLSGLSAKSSSVITVTKETDEEETPFGIVPIQVVRAPAETASNADRVAIAVNKDRVEGNVSDTSDTAKASNTSATAHNGPMRKHGTAYMRTDIWFEDSTSLQKKLALVGEEGIAGFAAWRKGFESDRVRDWLYRSYPALAKPVVDTKDSGEKKEATHKNGKKARSGKR</sequence>
<protein>
    <recommendedName>
        <fullName evidence="3">GH18 domain-containing protein</fullName>
    </recommendedName>
</protein>
<evidence type="ECO:0000256" key="1">
    <source>
        <dbReference type="SAM" id="MobiDB-lite"/>
    </source>
</evidence>
<dbReference type="Proteomes" id="UP000707138">
    <property type="component" value="Unassembled WGS sequence"/>
</dbReference>
<feature type="signal peptide" evidence="2">
    <location>
        <begin position="1"/>
        <end position="27"/>
    </location>
</feature>
<comment type="caution">
    <text evidence="4">The sequence shown here is derived from an EMBL/GenBank/DDBJ whole genome shotgun (WGS) entry which is preliminary data.</text>
</comment>
<dbReference type="InterPro" id="IPR001223">
    <property type="entry name" value="Glyco_hydro18_cat"/>
</dbReference>
<dbReference type="PANTHER" id="PTHR46066:SF2">
    <property type="entry name" value="CHITINASE DOMAIN-CONTAINING PROTEIN 1"/>
    <property type="match status" value="1"/>
</dbReference>
<dbReference type="SMART" id="SM00636">
    <property type="entry name" value="Glyco_18"/>
    <property type="match status" value="1"/>
</dbReference>
<feature type="domain" description="GH18" evidence="3">
    <location>
        <begin position="193"/>
        <end position="640"/>
    </location>
</feature>
<evidence type="ECO:0000256" key="2">
    <source>
        <dbReference type="SAM" id="SignalP"/>
    </source>
</evidence>
<dbReference type="PROSITE" id="PS51910">
    <property type="entry name" value="GH18_2"/>
    <property type="match status" value="1"/>
</dbReference>
<feature type="compositionally biased region" description="Basic residues" evidence="1">
    <location>
        <begin position="663"/>
        <end position="673"/>
    </location>
</feature>
<dbReference type="Pfam" id="PF00704">
    <property type="entry name" value="Glyco_hydro_18"/>
    <property type="match status" value="1"/>
</dbReference>
<dbReference type="InterPro" id="IPR029070">
    <property type="entry name" value="Chitinase_insertion_sf"/>
</dbReference>
<dbReference type="InterPro" id="IPR011583">
    <property type="entry name" value="Chitinase_II/V-like_cat"/>
</dbReference>
<accession>A0ABS2GIP2</accession>
<evidence type="ECO:0000313" key="4">
    <source>
        <dbReference type="EMBL" id="MBM6913382.1"/>
    </source>
</evidence>
<name>A0ABS2GIP2_9FIRM</name>
<organism evidence="4 5">
    <name type="scientific">Veillonella magna</name>
    <dbReference type="NCBI Taxonomy" id="464322"/>
    <lineage>
        <taxon>Bacteria</taxon>
        <taxon>Bacillati</taxon>
        <taxon>Bacillota</taxon>
        <taxon>Negativicutes</taxon>
        <taxon>Veillonellales</taxon>
        <taxon>Veillonellaceae</taxon>
        <taxon>Veillonella</taxon>
    </lineage>
</organism>
<dbReference type="PANTHER" id="PTHR46066">
    <property type="entry name" value="CHITINASE DOMAIN-CONTAINING PROTEIN 1 FAMILY MEMBER"/>
    <property type="match status" value="1"/>
</dbReference>
<evidence type="ECO:0000313" key="5">
    <source>
        <dbReference type="Proteomes" id="UP000707138"/>
    </source>
</evidence>